<keyword evidence="5" id="KW-0547">Nucleotide-binding</keyword>
<dbReference type="InterPro" id="IPR059000">
    <property type="entry name" value="ATPase_P-type_domA"/>
</dbReference>
<gene>
    <name evidence="13" type="ORF">SAMN04489834_2531</name>
</gene>
<dbReference type="Gene3D" id="1.20.1110.10">
    <property type="entry name" value="Calcium-transporting ATPase, transmembrane domain"/>
    <property type="match status" value="1"/>
</dbReference>
<dbReference type="EMBL" id="LT629742">
    <property type="protein sequence ID" value="SDS96420.1"/>
    <property type="molecule type" value="Genomic_DNA"/>
</dbReference>
<evidence type="ECO:0000256" key="7">
    <source>
        <dbReference type="ARBA" id="ARBA00022967"/>
    </source>
</evidence>
<dbReference type="GO" id="GO:1990573">
    <property type="term" value="P:potassium ion import across plasma membrane"/>
    <property type="evidence" value="ECO:0007669"/>
    <property type="project" value="TreeGrafter"/>
</dbReference>
<feature type="transmembrane region" description="Helical" evidence="11">
    <location>
        <begin position="289"/>
        <end position="318"/>
    </location>
</feature>
<dbReference type="InterPro" id="IPR050510">
    <property type="entry name" value="Cation_transp_ATPase_P-type"/>
</dbReference>
<evidence type="ECO:0000256" key="11">
    <source>
        <dbReference type="SAM" id="Phobius"/>
    </source>
</evidence>
<keyword evidence="7" id="KW-1278">Translocase</keyword>
<dbReference type="PRINTS" id="PR00119">
    <property type="entry name" value="CATATPASE"/>
</dbReference>
<dbReference type="Proteomes" id="UP000181956">
    <property type="component" value="Chromosome I"/>
</dbReference>
<evidence type="ECO:0000256" key="6">
    <source>
        <dbReference type="ARBA" id="ARBA00022840"/>
    </source>
</evidence>
<dbReference type="InterPro" id="IPR008250">
    <property type="entry name" value="ATPase_P-typ_transduc_dom_A_sf"/>
</dbReference>
<feature type="transmembrane region" description="Helical" evidence="11">
    <location>
        <begin position="802"/>
        <end position="823"/>
    </location>
</feature>
<evidence type="ECO:0000313" key="14">
    <source>
        <dbReference type="Proteomes" id="UP000181956"/>
    </source>
</evidence>
<dbReference type="OrthoDB" id="9814270at2"/>
<feature type="transmembrane region" description="Helical" evidence="11">
    <location>
        <begin position="719"/>
        <end position="743"/>
    </location>
</feature>
<dbReference type="GO" id="GO:0030007">
    <property type="term" value="P:intracellular potassium ion homeostasis"/>
    <property type="evidence" value="ECO:0007669"/>
    <property type="project" value="TreeGrafter"/>
</dbReference>
<feature type="transmembrane region" description="Helical" evidence="11">
    <location>
        <begin position="908"/>
        <end position="924"/>
    </location>
</feature>
<evidence type="ECO:0000256" key="3">
    <source>
        <dbReference type="ARBA" id="ARBA00022475"/>
    </source>
</evidence>
<name>A0A1H1WIC4_9MICO</name>
<dbReference type="Pfam" id="PF13246">
    <property type="entry name" value="Cation_ATPase"/>
    <property type="match status" value="1"/>
</dbReference>
<accession>A0A1H1WIC4</accession>
<dbReference type="InterPro" id="IPR023298">
    <property type="entry name" value="ATPase_P-typ_TM_dom_sf"/>
</dbReference>
<feature type="transmembrane region" description="Helical" evidence="11">
    <location>
        <begin position="843"/>
        <end position="860"/>
    </location>
</feature>
<keyword evidence="6" id="KW-0067">ATP-binding</keyword>
<protein>
    <submittedName>
        <fullName evidence="13">Plasma-membrane calcium-translocating P-type ATPase</fullName>
    </submittedName>
</protein>
<feature type="domain" description="Cation-transporting P-type ATPase N-terminal" evidence="12">
    <location>
        <begin position="13"/>
        <end position="87"/>
    </location>
</feature>
<comment type="subcellular location">
    <subcellularLocation>
        <location evidence="1">Cell membrane</location>
        <topology evidence="1">Multi-pass membrane protein</topology>
    </subcellularLocation>
</comment>
<keyword evidence="9 11" id="KW-0472">Membrane</keyword>
<feature type="transmembrane region" description="Helical" evidence="11">
    <location>
        <begin position="71"/>
        <end position="88"/>
    </location>
</feature>
<dbReference type="SUPFAM" id="SSF81653">
    <property type="entry name" value="Calcium ATPase, transduction domain A"/>
    <property type="match status" value="1"/>
</dbReference>
<dbReference type="FunFam" id="3.40.50.1000:FF:000028">
    <property type="entry name" value="Calcium-transporting P-type ATPase, putative"/>
    <property type="match status" value="1"/>
</dbReference>
<dbReference type="SFLD" id="SFLDS00003">
    <property type="entry name" value="Haloacid_Dehalogenase"/>
    <property type="match status" value="1"/>
</dbReference>
<dbReference type="RefSeq" id="WP_083364363.1">
    <property type="nucleotide sequence ID" value="NZ_LT629742.1"/>
</dbReference>
<evidence type="ECO:0000256" key="4">
    <source>
        <dbReference type="ARBA" id="ARBA00022692"/>
    </source>
</evidence>
<dbReference type="PANTHER" id="PTHR43294">
    <property type="entry name" value="SODIUM/POTASSIUM-TRANSPORTING ATPASE SUBUNIT ALPHA"/>
    <property type="match status" value="1"/>
</dbReference>
<keyword evidence="3" id="KW-1003">Cell membrane</keyword>
<dbReference type="SMART" id="SM00831">
    <property type="entry name" value="Cation_ATPase_N"/>
    <property type="match status" value="1"/>
</dbReference>
<dbReference type="Gene3D" id="2.70.150.10">
    <property type="entry name" value="Calcium-transporting ATPase, cytoplasmic transduction domain A"/>
    <property type="match status" value="1"/>
</dbReference>
<dbReference type="GO" id="GO:1902600">
    <property type="term" value="P:proton transmembrane transport"/>
    <property type="evidence" value="ECO:0007669"/>
    <property type="project" value="TreeGrafter"/>
</dbReference>
<keyword evidence="4 11" id="KW-0812">Transmembrane</keyword>
<evidence type="ECO:0000256" key="2">
    <source>
        <dbReference type="ARBA" id="ARBA00005675"/>
    </source>
</evidence>
<dbReference type="Pfam" id="PF00689">
    <property type="entry name" value="Cation_ATPase_C"/>
    <property type="match status" value="1"/>
</dbReference>
<dbReference type="SUPFAM" id="SSF56784">
    <property type="entry name" value="HAD-like"/>
    <property type="match status" value="1"/>
</dbReference>
<dbReference type="InterPro" id="IPR018303">
    <property type="entry name" value="ATPase_P-typ_P_site"/>
</dbReference>
<dbReference type="NCBIfam" id="TIGR01494">
    <property type="entry name" value="ATPase_P-type"/>
    <property type="match status" value="2"/>
</dbReference>
<dbReference type="PRINTS" id="PR00120">
    <property type="entry name" value="HATPASE"/>
</dbReference>
<dbReference type="GO" id="GO:0016887">
    <property type="term" value="F:ATP hydrolysis activity"/>
    <property type="evidence" value="ECO:0007669"/>
    <property type="project" value="InterPro"/>
</dbReference>
<dbReference type="STRING" id="412690.SAMN04489834_2531"/>
<dbReference type="InterPro" id="IPR044492">
    <property type="entry name" value="P_typ_ATPase_HD_dom"/>
</dbReference>
<evidence type="ECO:0000259" key="12">
    <source>
        <dbReference type="SMART" id="SM00831"/>
    </source>
</evidence>
<evidence type="ECO:0000256" key="1">
    <source>
        <dbReference type="ARBA" id="ARBA00004651"/>
    </source>
</evidence>
<reference evidence="14" key="1">
    <citation type="submission" date="2016-10" db="EMBL/GenBank/DDBJ databases">
        <authorList>
            <person name="Varghese N."/>
            <person name="Submissions S."/>
        </authorList>
    </citation>
    <scope>NUCLEOTIDE SEQUENCE [LARGE SCALE GENOMIC DNA]</scope>
    <source>
        <strain evidence="14">DSM 21772</strain>
    </source>
</reference>
<dbReference type="InterPro" id="IPR001757">
    <property type="entry name" value="P_typ_ATPase"/>
</dbReference>
<dbReference type="InterPro" id="IPR004014">
    <property type="entry name" value="ATPase_P-typ_cation-transptr_N"/>
</dbReference>
<evidence type="ECO:0000256" key="9">
    <source>
        <dbReference type="ARBA" id="ARBA00023136"/>
    </source>
</evidence>
<dbReference type="AlphaFoldDB" id="A0A1H1WIC4"/>
<proteinExistence type="inferred from homology"/>
<dbReference type="Gene3D" id="3.40.50.1000">
    <property type="entry name" value="HAD superfamily/HAD-like"/>
    <property type="match status" value="1"/>
</dbReference>
<dbReference type="InterPro" id="IPR036412">
    <property type="entry name" value="HAD-like_sf"/>
</dbReference>
<dbReference type="InterPro" id="IPR023299">
    <property type="entry name" value="ATPase_P-typ_cyto_dom_N"/>
</dbReference>
<dbReference type="InterPro" id="IPR006068">
    <property type="entry name" value="ATPase_P-typ_cation-transptr_C"/>
</dbReference>
<dbReference type="Pfam" id="PF00690">
    <property type="entry name" value="Cation_ATPase_N"/>
    <property type="match status" value="1"/>
</dbReference>
<feature type="transmembrane region" description="Helical" evidence="11">
    <location>
        <begin position="763"/>
        <end position="781"/>
    </location>
</feature>
<dbReference type="GO" id="GO:0005391">
    <property type="term" value="F:P-type sodium:potassium-exchanging transporter activity"/>
    <property type="evidence" value="ECO:0007669"/>
    <property type="project" value="TreeGrafter"/>
</dbReference>
<evidence type="ECO:0000256" key="5">
    <source>
        <dbReference type="ARBA" id="ARBA00022741"/>
    </source>
</evidence>
<sequence length="954" mass="99573">MPDEVASSTSTEGAFLLDAEAVAAQLGVDPATGLSDAEAAGRLAADGPNELRGTPPVPTWRKILAQFQDPLIYLLLAAVAISLLAWAVEGAHGAPVDSIVIAAIIVLNAIIGYTQEAKAADAVAALGAMTAASSTVLRGGELKTVPSSELVRGDILVLTEGDAVGADARLLTATGLRIQEASLTGESASVTKNAATLPEPAPLGDRANMVFKGTSVAQGVGRAVVTATGMATEMGAIAEMLDATVEEPTPLQNEIKRISKALGIIVVIVALVVMITFILVQGVTSPADLVVVLLLGVSLAVAAVPEGLPTILSVILAIGVQRMAKRNAVVKKLSSVEALGSASVICTDKTGTLTRNEMTIERIVTASGQADVTGVGYRPIGEVVGRDGELAGAQRFEAQLVLGAGTLANDAQLTERDGEWQIQGDPTEAAFLVAARKLEGITGQIARFRRRGEIPFTSERKMMSTLDQDSADGTLVLFSKGAPDVLLERCTRLQVGEGTVPLTAALRQQAQAEVEALSAQAFRTLGVAYRVVDAAERSVDPADELDPALEQELVYAGVVGIIDPPRGEAAAAIAEAHRAGIRVIMITGDHPVTAVRIAADLGIVGSSARAVTGAELDTLDAAQLRAVTRDVSVYARVSPEHKLRLVDALQADGQIVSMTGDGVNDAPALKSADIGVAMGITGTEVTKEAARMILADDNFATIVAAVRQGRVIFDNIKKFLRYLLSSNVGEVLTVFLGVLFAGLIGLSDASGEGLVLPLLATQILWINLITDSTPALAMGIDPEVDDVMARRPRGLTDRAIDARMWGGILSIGLVMALAALFSIDMFLPGGLVEGHDTLEVARTVGFTTLVFAQLFNALNARSETSSAFRKMFSNTWLWGSILLGILLQIAVVQVPFLQVAFGTAPLDLAHWGACIALGSVVLWYDEIRKLILRALARRRGAAPVAPVAPPSPTF</sequence>
<dbReference type="Gene3D" id="3.40.1110.10">
    <property type="entry name" value="Calcium-transporting ATPase, cytoplasmic domain N"/>
    <property type="match status" value="1"/>
</dbReference>
<dbReference type="SFLD" id="SFLDF00027">
    <property type="entry name" value="p-type_atpase"/>
    <property type="match status" value="1"/>
</dbReference>
<evidence type="ECO:0000256" key="10">
    <source>
        <dbReference type="ARBA" id="ARBA00049360"/>
    </source>
</evidence>
<keyword evidence="8 11" id="KW-1133">Transmembrane helix</keyword>
<dbReference type="Pfam" id="PF00122">
    <property type="entry name" value="E1-E2_ATPase"/>
    <property type="match status" value="1"/>
</dbReference>
<evidence type="ECO:0000256" key="8">
    <source>
        <dbReference type="ARBA" id="ARBA00022989"/>
    </source>
</evidence>
<comment type="similarity">
    <text evidence="2">Belongs to the cation transport ATPase (P-type) (TC 3.A.3) family. Type IIA subfamily.</text>
</comment>
<dbReference type="PANTHER" id="PTHR43294:SF21">
    <property type="entry name" value="CATION TRANSPORTING ATPASE"/>
    <property type="match status" value="1"/>
</dbReference>
<dbReference type="GO" id="GO:0005524">
    <property type="term" value="F:ATP binding"/>
    <property type="evidence" value="ECO:0007669"/>
    <property type="project" value="UniProtKB-KW"/>
</dbReference>
<dbReference type="InterPro" id="IPR023214">
    <property type="entry name" value="HAD_sf"/>
</dbReference>
<keyword evidence="14" id="KW-1185">Reference proteome</keyword>
<feature type="transmembrane region" description="Helical" evidence="11">
    <location>
        <begin position="872"/>
        <end position="896"/>
    </location>
</feature>
<dbReference type="PROSITE" id="PS00154">
    <property type="entry name" value="ATPASE_E1_E2"/>
    <property type="match status" value="1"/>
</dbReference>
<organism evidence="13 14">
    <name type="scientific">Microterricola viridarii</name>
    <dbReference type="NCBI Taxonomy" id="412690"/>
    <lineage>
        <taxon>Bacteria</taxon>
        <taxon>Bacillati</taxon>
        <taxon>Actinomycetota</taxon>
        <taxon>Actinomycetes</taxon>
        <taxon>Micrococcales</taxon>
        <taxon>Microbacteriaceae</taxon>
        <taxon>Microterricola</taxon>
    </lineage>
</organism>
<feature type="transmembrane region" description="Helical" evidence="11">
    <location>
        <begin position="94"/>
        <end position="113"/>
    </location>
</feature>
<comment type="catalytic activity">
    <reaction evidence="10">
        <text>ATP + H2O = ADP + phosphate + H(+)</text>
        <dbReference type="Rhea" id="RHEA:13065"/>
        <dbReference type="ChEBI" id="CHEBI:15377"/>
        <dbReference type="ChEBI" id="CHEBI:15378"/>
        <dbReference type="ChEBI" id="CHEBI:30616"/>
        <dbReference type="ChEBI" id="CHEBI:43474"/>
        <dbReference type="ChEBI" id="CHEBI:456216"/>
    </reaction>
</comment>
<dbReference type="SFLD" id="SFLDG00002">
    <property type="entry name" value="C1.7:_P-type_atpase_like"/>
    <property type="match status" value="1"/>
</dbReference>
<dbReference type="SUPFAM" id="SSF81660">
    <property type="entry name" value="Metal cation-transporting ATPase, ATP-binding domain N"/>
    <property type="match status" value="1"/>
</dbReference>
<dbReference type="GO" id="GO:0005886">
    <property type="term" value="C:plasma membrane"/>
    <property type="evidence" value="ECO:0007669"/>
    <property type="project" value="UniProtKB-SubCell"/>
</dbReference>
<dbReference type="GO" id="GO:0006883">
    <property type="term" value="P:intracellular sodium ion homeostasis"/>
    <property type="evidence" value="ECO:0007669"/>
    <property type="project" value="TreeGrafter"/>
</dbReference>
<evidence type="ECO:0000313" key="13">
    <source>
        <dbReference type="EMBL" id="SDS96420.1"/>
    </source>
</evidence>
<dbReference type="GO" id="GO:0036376">
    <property type="term" value="P:sodium ion export across plasma membrane"/>
    <property type="evidence" value="ECO:0007669"/>
    <property type="project" value="TreeGrafter"/>
</dbReference>
<dbReference type="SUPFAM" id="SSF81665">
    <property type="entry name" value="Calcium ATPase, transmembrane domain M"/>
    <property type="match status" value="1"/>
</dbReference>
<feature type="transmembrane region" description="Helical" evidence="11">
    <location>
        <begin position="261"/>
        <end position="283"/>
    </location>
</feature>